<dbReference type="AlphaFoldDB" id="A0AA37GFJ1"/>
<dbReference type="Proteomes" id="UP001055172">
    <property type="component" value="Unassembled WGS sequence"/>
</dbReference>
<gene>
    <name evidence="2" type="ORF">ColLi_02329</name>
</gene>
<comment type="caution">
    <text evidence="2">The sequence shown here is derived from an EMBL/GenBank/DDBJ whole genome shotgun (WGS) entry which is preliminary data.</text>
</comment>
<accession>A0AA37GFJ1</accession>
<name>A0AA37GFJ1_9PEZI</name>
<reference evidence="2 3" key="1">
    <citation type="submission" date="2021-07" db="EMBL/GenBank/DDBJ databases">
        <title>Genome data of Colletotrichum spaethianum.</title>
        <authorList>
            <person name="Utami Y.D."/>
            <person name="Hiruma K."/>
        </authorList>
    </citation>
    <scope>NUCLEOTIDE SEQUENCE [LARGE SCALE GENOMIC DNA]</scope>
    <source>
        <strain evidence="2 3">MAFF 242679</strain>
    </source>
</reference>
<feature type="compositionally biased region" description="Polar residues" evidence="1">
    <location>
        <begin position="21"/>
        <end position="38"/>
    </location>
</feature>
<dbReference type="EMBL" id="BPPX01000004">
    <property type="protein sequence ID" value="GJC79491.1"/>
    <property type="molecule type" value="Genomic_DNA"/>
</dbReference>
<keyword evidence="3" id="KW-1185">Reference proteome</keyword>
<organism evidence="2 3">
    <name type="scientific">Colletotrichum liriopes</name>
    <dbReference type="NCBI Taxonomy" id="708192"/>
    <lineage>
        <taxon>Eukaryota</taxon>
        <taxon>Fungi</taxon>
        <taxon>Dikarya</taxon>
        <taxon>Ascomycota</taxon>
        <taxon>Pezizomycotina</taxon>
        <taxon>Sordariomycetes</taxon>
        <taxon>Hypocreomycetidae</taxon>
        <taxon>Glomerellales</taxon>
        <taxon>Glomerellaceae</taxon>
        <taxon>Colletotrichum</taxon>
        <taxon>Colletotrichum spaethianum species complex</taxon>
    </lineage>
</organism>
<proteinExistence type="predicted"/>
<evidence type="ECO:0000313" key="3">
    <source>
        <dbReference type="Proteomes" id="UP001055172"/>
    </source>
</evidence>
<feature type="region of interest" description="Disordered" evidence="1">
    <location>
        <begin position="21"/>
        <end position="42"/>
    </location>
</feature>
<sequence>MEWMQHTTHLVKPVYSTTLLGQNSETNTDSVTTKSPSGYPSLRARETWPATVGPGEANTVFVNPDWSDLEATINWLEDHAEVARGIARRQRDLFFERGYTSPAAEVCYWRALVRGWSQVVRIDDTIRENSESTSFEEFVTKTEMVQKRH</sequence>
<evidence type="ECO:0000313" key="2">
    <source>
        <dbReference type="EMBL" id="GJC79491.1"/>
    </source>
</evidence>
<evidence type="ECO:0000256" key="1">
    <source>
        <dbReference type="SAM" id="MobiDB-lite"/>
    </source>
</evidence>
<protein>
    <submittedName>
        <fullName evidence="2">Uncharacterized protein</fullName>
    </submittedName>
</protein>